<dbReference type="PROSITE" id="PS50929">
    <property type="entry name" value="ABC_TM1F"/>
    <property type="match status" value="2"/>
</dbReference>
<feature type="domain" description="ABC transmembrane type-1" evidence="16">
    <location>
        <begin position="726"/>
        <end position="1013"/>
    </location>
</feature>
<dbReference type="InterPro" id="IPR017871">
    <property type="entry name" value="ABC_transporter-like_CS"/>
</dbReference>
<evidence type="ECO:0000313" key="17">
    <source>
        <dbReference type="EMBL" id="GFS43081.1"/>
    </source>
</evidence>
<dbReference type="GO" id="GO:0015421">
    <property type="term" value="F:ABC-type oligopeptide transporter activity"/>
    <property type="evidence" value="ECO:0007669"/>
    <property type="project" value="TreeGrafter"/>
</dbReference>
<evidence type="ECO:0000256" key="2">
    <source>
        <dbReference type="ARBA" id="ARBA00007577"/>
    </source>
</evidence>
<dbReference type="SUPFAM" id="SSF52540">
    <property type="entry name" value="P-loop containing nucleoside triphosphate hydrolases"/>
    <property type="match status" value="2"/>
</dbReference>
<dbReference type="PROSITE" id="PS00211">
    <property type="entry name" value="ABC_TRANSPORTER_1"/>
    <property type="match status" value="2"/>
</dbReference>
<feature type="transmembrane region" description="Helical" evidence="14">
    <location>
        <begin position="299"/>
        <end position="323"/>
    </location>
</feature>
<dbReference type="GO" id="GO:0016887">
    <property type="term" value="F:ATP hydrolysis activity"/>
    <property type="evidence" value="ECO:0007669"/>
    <property type="project" value="InterPro"/>
</dbReference>
<comment type="catalytic activity">
    <reaction evidence="13">
        <text>ATP + H2O + xenobioticSide 1 = ADP + phosphate + xenobioticSide 2.</text>
        <dbReference type="EC" id="7.6.2.2"/>
    </reaction>
</comment>
<keyword evidence="5 14" id="KW-0812">Transmembrane</keyword>
<protein>
    <recommendedName>
        <fullName evidence="3">ABC-type xenobiotic transporter</fullName>
        <ecNumber evidence="3">7.6.2.2</ecNumber>
    </recommendedName>
</protein>
<evidence type="ECO:0000256" key="8">
    <source>
        <dbReference type="ARBA" id="ARBA00022840"/>
    </source>
</evidence>
<evidence type="ECO:0000256" key="11">
    <source>
        <dbReference type="ARBA" id="ARBA00023136"/>
    </source>
</evidence>
<comment type="similarity">
    <text evidence="2">Belongs to the ABC transporter superfamily. ABCB family. Multidrug resistance exporter (TC 3.A.1.201) subfamily.</text>
</comment>
<comment type="subcellular location">
    <subcellularLocation>
        <location evidence="1">Membrane</location>
        <topology evidence="1">Multi-pass membrane protein</topology>
    </subcellularLocation>
</comment>
<dbReference type="PANTHER" id="PTHR43394">
    <property type="entry name" value="ATP-DEPENDENT PERMEASE MDL1, MITOCHONDRIAL"/>
    <property type="match status" value="1"/>
</dbReference>
<dbReference type="EMBL" id="BMAV01025629">
    <property type="protein sequence ID" value="GFS43081.1"/>
    <property type="molecule type" value="Genomic_DNA"/>
</dbReference>
<keyword evidence="12" id="KW-0325">Glycoprotein</keyword>
<dbReference type="PANTHER" id="PTHR43394:SF11">
    <property type="entry name" value="ATP-BINDING CASSETTE TRANSPORTER"/>
    <property type="match status" value="1"/>
</dbReference>
<reference evidence="17" key="1">
    <citation type="submission" date="2020-08" db="EMBL/GenBank/DDBJ databases">
        <title>Multicomponent nature underlies the extraordinary mechanical properties of spider dragline silk.</title>
        <authorList>
            <person name="Kono N."/>
            <person name="Nakamura H."/>
            <person name="Mori M."/>
            <person name="Yoshida Y."/>
            <person name="Ohtoshi R."/>
            <person name="Malay A.D."/>
            <person name="Moran D.A.P."/>
            <person name="Tomita M."/>
            <person name="Numata K."/>
            <person name="Arakawa K."/>
        </authorList>
    </citation>
    <scope>NUCLEOTIDE SEQUENCE</scope>
</reference>
<proteinExistence type="inferred from homology"/>
<dbReference type="InterPro" id="IPR039421">
    <property type="entry name" value="Type_1_exporter"/>
</dbReference>
<dbReference type="GO" id="GO:0017085">
    <property type="term" value="P:response to insecticide"/>
    <property type="evidence" value="ECO:0007669"/>
    <property type="project" value="UniProtKB-ARBA"/>
</dbReference>
<dbReference type="Gene3D" id="1.20.1560.10">
    <property type="entry name" value="ABC transporter type 1, transmembrane domain"/>
    <property type="match status" value="1"/>
</dbReference>
<dbReference type="CDD" id="cd03249">
    <property type="entry name" value="ABC_MTABC3_MDL1_MDL2"/>
    <property type="match status" value="2"/>
</dbReference>
<evidence type="ECO:0000256" key="3">
    <source>
        <dbReference type="ARBA" id="ARBA00012191"/>
    </source>
</evidence>
<feature type="transmembrane region" description="Helical" evidence="14">
    <location>
        <begin position="81"/>
        <end position="104"/>
    </location>
</feature>
<dbReference type="InterPro" id="IPR011527">
    <property type="entry name" value="ABC1_TM_dom"/>
</dbReference>
<dbReference type="GO" id="GO:0005743">
    <property type="term" value="C:mitochondrial inner membrane"/>
    <property type="evidence" value="ECO:0007669"/>
    <property type="project" value="TreeGrafter"/>
</dbReference>
<evidence type="ECO:0000256" key="13">
    <source>
        <dbReference type="ARBA" id="ARBA00034018"/>
    </source>
</evidence>
<evidence type="ECO:0000256" key="14">
    <source>
        <dbReference type="SAM" id="Phobius"/>
    </source>
</evidence>
<keyword evidence="7" id="KW-0547">Nucleotide-binding</keyword>
<gene>
    <name evidence="17" type="primary">ABCB1</name>
    <name evidence="17" type="ORF">TNIN_381901</name>
</gene>
<feature type="transmembrane region" description="Helical" evidence="14">
    <location>
        <begin position="765"/>
        <end position="793"/>
    </location>
</feature>
<evidence type="ECO:0000313" key="18">
    <source>
        <dbReference type="Proteomes" id="UP000886998"/>
    </source>
</evidence>
<name>A0A8X6IFI5_9ARAC</name>
<dbReference type="InterPro" id="IPR036640">
    <property type="entry name" value="ABC1_TM_sf"/>
</dbReference>
<evidence type="ECO:0000256" key="10">
    <source>
        <dbReference type="ARBA" id="ARBA00022989"/>
    </source>
</evidence>
<feature type="transmembrane region" description="Helical" evidence="14">
    <location>
        <begin position="338"/>
        <end position="357"/>
    </location>
</feature>
<keyword evidence="10 14" id="KW-1133">Transmembrane helix</keyword>
<dbReference type="InterPro" id="IPR003439">
    <property type="entry name" value="ABC_transporter-like_ATP-bd"/>
</dbReference>
<keyword evidence="6" id="KW-0677">Repeat</keyword>
<dbReference type="SUPFAM" id="SSF90123">
    <property type="entry name" value="ABC transporter transmembrane region"/>
    <property type="match status" value="2"/>
</dbReference>
<feature type="transmembrane region" description="Helical" evidence="14">
    <location>
        <begin position="846"/>
        <end position="864"/>
    </location>
</feature>
<feature type="transmembrane region" description="Helical" evidence="14">
    <location>
        <begin position="722"/>
        <end position="745"/>
    </location>
</feature>
<dbReference type="EC" id="7.6.2.2" evidence="3"/>
<keyword evidence="18" id="KW-1185">Reference proteome</keyword>
<keyword evidence="9" id="KW-1278">Translocase</keyword>
<sequence length="1295" mass="142162">MVIEDSKSNSVCSSKGYGLLDEENTVGRSNGERISSELRNSEISLPHDEEIPAKNHVEQSELELSVGYFALFKYSSCWDKILMLTGSLVAIGSGALWPCIIILYGNFVDQFVHNAISNSTNGSNTSISDSDDFLLQIAELSLYYAAVGLIILLCHYVIVCSFSLAAANQVHKIRCLFMASILKQDIGWFDTHETGDFASRLTSDLNKIEDGVGLYYGWKLALVTLSVTPVMTVSVALISRVQSAVANEESKAYGAAGAAAEEALSSIRTVVAFGGELKEIERYEKCLAPARKKGIKRGFLTSLGSGVSWFCIFSGFALAFWYGVKLIIEDKDSQNPEYTAAVLVVTFSNIITASMFFGQTAPYFEAFALARGAAGKIFSIIQRKPDIDSSSKLGEKPDNLHGSIAFRNVYFNYPARPDVKVLNGISFVANPGETIAIVGSSGCGKSTIIQLILRFYDTIEGDVEIDDNNVKNLNIGWLRGSIGFVGQEPVLFSTTIAENIRLGKNDATDDEIQEAAKLANVHEFISSLPLKYDTLVGDRGTQLSGGQKQRIAIARALVKNPKILLLDEATSALDTESEAIVQSALDEASKGRTTLVVAHRLSTIRNADKIFVLSEGIIKEMGNHEELMEKKELYYQLVLSQTQEIDYICEDDAKEERHVLNRHASVLSSSSLISNESIKNVSHRQSSVCSEDVTGLHYVFKETKDEQSVSWMRLWKISLPEWPYLVFGSIAAIINGLHTPLYGIVFGNILGVLSITDETEMSDRNAFFCLIFLLMGISSCIASFSQTFMFSLAAEKLISRLRMLTFSKIVSQDITWFDNPSNSVGSLCARLTSDASDMQGATGSRLSTLLQSISTVTACIFIGVYYNYKLGGLVFAFVPLIIFAGYFEKRLTIGEILSDKASSEIASKVAVEAIESIRTVASLHQEESFYVRFSDALALPYRHARKKSHIKGITYGFAQSVQVFAYASAFYYGSVLVAAGELLYSDVFKILEGVIVSVAVLGQTFAFAPDYQKALIAAGNIFKILDMKSVIDVFSPDGQNLKNVEGNISFNNVYFNYPTRPKVKVLRDLNLNIESGKTVALVGSSGCGKSTCIQLIERFYDTDTGDVFLDDINVKDINVRNLRSHIGLVSQEPVLFSCSIAENIAYGKNFEKADMNEIITAARKANIHTFIASLPEGYETTVGLKGTQLSGGQKQRVAIARALLRDPKILLLDEATSALDAESENIVQEALDNAKNGRTCIIIAHRLTTIQNADSIAVIHKGKIVEQGTHQELLKIRGHYYNLYNNQFTIKNNVD</sequence>
<evidence type="ECO:0000256" key="7">
    <source>
        <dbReference type="ARBA" id="ARBA00022741"/>
    </source>
</evidence>
<dbReference type="SMART" id="SM00382">
    <property type="entry name" value="AAA"/>
    <property type="match status" value="2"/>
</dbReference>
<organism evidence="17 18">
    <name type="scientific">Trichonephila inaurata madagascariensis</name>
    <dbReference type="NCBI Taxonomy" id="2747483"/>
    <lineage>
        <taxon>Eukaryota</taxon>
        <taxon>Metazoa</taxon>
        <taxon>Ecdysozoa</taxon>
        <taxon>Arthropoda</taxon>
        <taxon>Chelicerata</taxon>
        <taxon>Arachnida</taxon>
        <taxon>Araneae</taxon>
        <taxon>Araneomorphae</taxon>
        <taxon>Entelegynae</taxon>
        <taxon>Araneoidea</taxon>
        <taxon>Nephilidae</taxon>
        <taxon>Trichonephila</taxon>
        <taxon>Trichonephila inaurata</taxon>
    </lineage>
</organism>
<dbReference type="FunFam" id="1.20.1560.10:FF:000009">
    <property type="entry name" value="ABC transporter B family member 1"/>
    <property type="match status" value="1"/>
</dbReference>
<dbReference type="Proteomes" id="UP000886998">
    <property type="component" value="Unassembled WGS sequence"/>
</dbReference>
<evidence type="ECO:0000256" key="9">
    <source>
        <dbReference type="ARBA" id="ARBA00022967"/>
    </source>
</evidence>
<dbReference type="CDD" id="cd18577">
    <property type="entry name" value="ABC_6TM_Pgp_ABCB1_D1_like"/>
    <property type="match status" value="1"/>
</dbReference>
<dbReference type="OrthoDB" id="6420430at2759"/>
<evidence type="ECO:0000256" key="12">
    <source>
        <dbReference type="ARBA" id="ARBA00023180"/>
    </source>
</evidence>
<keyword evidence="8" id="KW-0067">ATP-binding</keyword>
<dbReference type="GO" id="GO:0090374">
    <property type="term" value="P:oligopeptide export from mitochondrion"/>
    <property type="evidence" value="ECO:0007669"/>
    <property type="project" value="TreeGrafter"/>
</dbReference>
<dbReference type="CDD" id="cd18578">
    <property type="entry name" value="ABC_6TM_Pgp_ABCB1_D2_like"/>
    <property type="match status" value="1"/>
</dbReference>
<feature type="domain" description="ABC transporter" evidence="15">
    <location>
        <begin position="1048"/>
        <end position="1286"/>
    </location>
</feature>
<feature type="transmembrane region" description="Helical" evidence="14">
    <location>
        <begin position="142"/>
        <end position="167"/>
    </location>
</feature>
<comment type="caution">
    <text evidence="17">The sequence shown here is derived from an EMBL/GenBank/DDBJ whole genome shotgun (WGS) entry which is preliminary data.</text>
</comment>
<dbReference type="InterPro" id="IPR003593">
    <property type="entry name" value="AAA+_ATPase"/>
</dbReference>
<evidence type="ECO:0000256" key="6">
    <source>
        <dbReference type="ARBA" id="ARBA00022737"/>
    </source>
</evidence>
<evidence type="ECO:0000256" key="5">
    <source>
        <dbReference type="ARBA" id="ARBA00022692"/>
    </source>
</evidence>
<dbReference type="GO" id="GO:0008559">
    <property type="term" value="F:ABC-type xenobiotic transporter activity"/>
    <property type="evidence" value="ECO:0007669"/>
    <property type="project" value="UniProtKB-EC"/>
</dbReference>
<evidence type="ECO:0000256" key="4">
    <source>
        <dbReference type="ARBA" id="ARBA00022448"/>
    </source>
</evidence>
<evidence type="ECO:0000259" key="16">
    <source>
        <dbReference type="PROSITE" id="PS50929"/>
    </source>
</evidence>
<evidence type="ECO:0000259" key="15">
    <source>
        <dbReference type="PROSITE" id="PS50893"/>
    </source>
</evidence>
<dbReference type="Gene3D" id="3.40.50.300">
    <property type="entry name" value="P-loop containing nucleotide triphosphate hydrolases"/>
    <property type="match status" value="2"/>
</dbReference>
<dbReference type="GO" id="GO:0097254">
    <property type="term" value="P:renal tubular secretion"/>
    <property type="evidence" value="ECO:0007669"/>
    <property type="project" value="UniProtKB-ARBA"/>
</dbReference>
<keyword evidence="11 14" id="KW-0472">Membrane</keyword>
<dbReference type="PROSITE" id="PS50893">
    <property type="entry name" value="ABC_TRANSPORTER_2"/>
    <property type="match status" value="2"/>
</dbReference>
<feature type="domain" description="ABC transporter" evidence="15">
    <location>
        <begin position="404"/>
        <end position="640"/>
    </location>
</feature>
<dbReference type="Pfam" id="PF00664">
    <property type="entry name" value="ABC_membrane"/>
    <property type="match status" value="2"/>
</dbReference>
<dbReference type="FunFam" id="3.40.50.300:FF:000479">
    <property type="entry name" value="Multidrug resistance protein 1A"/>
    <property type="match status" value="2"/>
</dbReference>
<dbReference type="GO" id="GO:0005524">
    <property type="term" value="F:ATP binding"/>
    <property type="evidence" value="ECO:0007669"/>
    <property type="project" value="UniProtKB-KW"/>
</dbReference>
<feature type="transmembrane region" description="Helical" evidence="14">
    <location>
        <begin position="870"/>
        <end position="887"/>
    </location>
</feature>
<accession>A0A8X6IFI5</accession>
<dbReference type="Pfam" id="PF00005">
    <property type="entry name" value="ABC_tran"/>
    <property type="match status" value="2"/>
</dbReference>
<evidence type="ECO:0000256" key="1">
    <source>
        <dbReference type="ARBA" id="ARBA00004141"/>
    </source>
</evidence>
<dbReference type="InterPro" id="IPR027417">
    <property type="entry name" value="P-loop_NTPase"/>
</dbReference>
<feature type="domain" description="ABC transmembrane type-1" evidence="16">
    <location>
        <begin position="84"/>
        <end position="369"/>
    </location>
</feature>
<keyword evidence="4" id="KW-0813">Transport</keyword>